<sequence>MLALALSGFAQAASQGGREVTAAINHRVETWAGKQGGRTALNSSSTHASDSVS</sequence>
<protein>
    <submittedName>
        <fullName evidence="1">Uncharacterized protein</fullName>
    </submittedName>
</protein>
<evidence type="ECO:0000313" key="1">
    <source>
        <dbReference type="EMBL" id="EQB55061.1"/>
    </source>
</evidence>
<dbReference type="AlphaFoldDB" id="T0LTH7"/>
<dbReference type="Proteomes" id="UP000015530">
    <property type="component" value="Unassembled WGS sequence"/>
</dbReference>
<dbReference type="HOGENOM" id="CLU_3068550_0_0_1"/>
<comment type="caution">
    <text evidence="1">The sequence shown here is derived from an EMBL/GenBank/DDBJ whole genome shotgun (WGS) entry which is preliminary data.</text>
</comment>
<accession>T0LTH7</accession>
<organism evidence="1 2">
    <name type="scientific">Colletotrichum gloeosporioides (strain Cg-14)</name>
    <name type="common">Anthracnose fungus</name>
    <name type="synonym">Glomerella cingulata</name>
    <dbReference type="NCBI Taxonomy" id="1237896"/>
    <lineage>
        <taxon>Eukaryota</taxon>
        <taxon>Fungi</taxon>
        <taxon>Dikarya</taxon>
        <taxon>Ascomycota</taxon>
        <taxon>Pezizomycotina</taxon>
        <taxon>Sordariomycetes</taxon>
        <taxon>Hypocreomycetidae</taxon>
        <taxon>Glomerellales</taxon>
        <taxon>Glomerellaceae</taxon>
        <taxon>Colletotrichum</taxon>
        <taxon>Colletotrichum gloeosporioides species complex</taxon>
    </lineage>
</organism>
<reference evidence="2" key="1">
    <citation type="journal article" date="2013" name="Mol. Plant Microbe Interact.">
        <title>Global aspects of pacC regulation of pathogenicity genes in Colletotrichum gloeosporioides as revealed by transcriptome analysis.</title>
        <authorList>
            <person name="Alkan N."/>
            <person name="Meng X."/>
            <person name="Friedlander G."/>
            <person name="Reuveni E."/>
            <person name="Sukno S."/>
            <person name="Sherman A."/>
            <person name="Thon M."/>
            <person name="Fluhr R."/>
            <person name="Prusky D."/>
        </authorList>
    </citation>
    <scope>NUCLEOTIDE SEQUENCE [LARGE SCALE GENOMIC DNA]</scope>
    <source>
        <strain evidence="2">Cg-14</strain>
    </source>
</reference>
<name>T0LTH7_COLGC</name>
<proteinExistence type="predicted"/>
<gene>
    <name evidence="1" type="ORF">CGLO_05043</name>
</gene>
<evidence type="ECO:0000313" key="2">
    <source>
        <dbReference type="Proteomes" id="UP000015530"/>
    </source>
</evidence>
<dbReference type="EMBL" id="AMYD01001013">
    <property type="protein sequence ID" value="EQB55061.1"/>
    <property type="molecule type" value="Genomic_DNA"/>
</dbReference>